<evidence type="ECO:0000313" key="2">
    <source>
        <dbReference type="Proteomes" id="UP000239735"/>
    </source>
</evidence>
<gene>
    <name evidence="1" type="ORF">SBA5_190008</name>
</gene>
<dbReference type="AlphaFoldDB" id="A0A2N9L720"/>
<proteinExistence type="predicted"/>
<organism evidence="1 2">
    <name type="scientific">Candidatus Sulfuritelmatomonas gaucii</name>
    <dbReference type="NCBI Taxonomy" id="2043161"/>
    <lineage>
        <taxon>Bacteria</taxon>
        <taxon>Pseudomonadati</taxon>
        <taxon>Acidobacteriota</taxon>
        <taxon>Terriglobia</taxon>
        <taxon>Terriglobales</taxon>
        <taxon>Acidobacteriaceae</taxon>
        <taxon>Candidatus Sulfuritelmatomonas</taxon>
    </lineage>
</organism>
<dbReference type="Proteomes" id="UP000239735">
    <property type="component" value="Unassembled WGS sequence"/>
</dbReference>
<evidence type="ECO:0000313" key="1">
    <source>
        <dbReference type="EMBL" id="SPE19031.1"/>
    </source>
</evidence>
<dbReference type="EMBL" id="OKRB01000074">
    <property type="protein sequence ID" value="SPE19031.1"/>
    <property type="molecule type" value="Genomic_DNA"/>
</dbReference>
<sequence length="127" mass="14271">MEWSALPLPRSALFRGCEFSVSSVWPAPSHLFPPQRFSPGRRFESSSRYRTRMIPGCDRGIRRIPGIAWRASCPPFWISQRSVCPRFGFANSLAQTLCEALPRAPQHSIPESLARLLATPYSLLATP</sequence>
<reference evidence="2" key="1">
    <citation type="submission" date="2018-02" db="EMBL/GenBank/DDBJ databases">
        <authorList>
            <person name="Hausmann B."/>
        </authorList>
    </citation>
    <scope>NUCLEOTIDE SEQUENCE [LARGE SCALE GENOMIC DNA]</scope>
    <source>
        <strain evidence="2">Peat soil MAG SbA5</strain>
    </source>
</reference>
<accession>A0A2N9L720</accession>
<protein>
    <submittedName>
        <fullName evidence="1">Uncharacterized protein</fullName>
    </submittedName>
</protein>
<name>A0A2N9L720_9BACT</name>